<dbReference type="PANTHER" id="PTHR30332:SF24">
    <property type="entry name" value="SECRETIN GSPD-RELATED"/>
    <property type="match status" value="1"/>
</dbReference>
<evidence type="ECO:0000313" key="9">
    <source>
        <dbReference type="Proteomes" id="UP000010290"/>
    </source>
</evidence>
<evidence type="ECO:0000259" key="6">
    <source>
        <dbReference type="Pfam" id="PF00263"/>
    </source>
</evidence>
<dbReference type="InterPro" id="IPR004846">
    <property type="entry name" value="T2SS/T3SS_dom"/>
</dbReference>
<dbReference type="GO" id="GO:0009279">
    <property type="term" value="C:cell outer membrane"/>
    <property type="evidence" value="ECO:0007669"/>
    <property type="project" value="UniProtKB-SubCell"/>
</dbReference>
<comment type="subcellular location">
    <subcellularLocation>
        <location evidence="5">Cell outer membrane</location>
    </subcellularLocation>
    <subcellularLocation>
        <location evidence="1">Membrane</location>
    </subcellularLocation>
</comment>
<keyword evidence="3" id="KW-0472">Membrane</keyword>
<evidence type="ECO:0000256" key="1">
    <source>
        <dbReference type="ARBA" id="ARBA00004370"/>
    </source>
</evidence>
<dbReference type="GO" id="GO:0009306">
    <property type="term" value="P:protein secretion"/>
    <property type="evidence" value="ECO:0007669"/>
    <property type="project" value="InterPro"/>
</dbReference>
<proteinExistence type="inferred from homology"/>
<protein>
    <submittedName>
        <fullName evidence="8">Type III secretion system EscC protein</fullName>
    </submittedName>
</protein>
<organism evidence="8 9">
    <name type="scientific">Providencia sneebia DSM 19967</name>
    <dbReference type="NCBI Taxonomy" id="1141660"/>
    <lineage>
        <taxon>Bacteria</taxon>
        <taxon>Pseudomonadati</taxon>
        <taxon>Pseudomonadota</taxon>
        <taxon>Gammaproteobacteria</taxon>
        <taxon>Enterobacterales</taxon>
        <taxon>Morganellaceae</taxon>
        <taxon>Providencia</taxon>
    </lineage>
</organism>
<dbReference type="PANTHER" id="PTHR30332">
    <property type="entry name" value="PROBABLE GENERAL SECRETION PATHWAY PROTEIN D"/>
    <property type="match status" value="1"/>
</dbReference>
<evidence type="ECO:0000259" key="7">
    <source>
        <dbReference type="Pfam" id="PF03958"/>
    </source>
</evidence>
<dbReference type="AlphaFoldDB" id="K8WHP0"/>
<evidence type="ECO:0000313" key="8">
    <source>
        <dbReference type="EMBL" id="EKT60098.1"/>
    </source>
</evidence>
<feature type="domain" description="NolW-like" evidence="7">
    <location>
        <begin position="179"/>
        <end position="282"/>
    </location>
</feature>
<gene>
    <name evidence="8" type="ORF">OO7_04704</name>
</gene>
<dbReference type="GO" id="GO:0015627">
    <property type="term" value="C:type II protein secretion system complex"/>
    <property type="evidence" value="ECO:0007669"/>
    <property type="project" value="TreeGrafter"/>
</dbReference>
<dbReference type="EMBL" id="AKKN01000005">
    <property type="protein sequence ID" value="EKT60098.1"/>
    <property type="molecule type" value="Genomic_DNA"/>
</dbReference>
<dbReference type="InterPro" id="IPR005644">
    <property type="entry name" value="NolW-like"/>
</dbReference>
<reference evidence="8 9" key="1">
    <citation type="journal article" date="2012" name="BMC Genomics">
        <title>Comparative genomics of bacteria in the genus Providencia isolated from wild Drosophila melanogaster.</title>
        <authorList>
            <person name="Galac M.R."/>
            <person name="Lazzaro B.P."/>
        </authorList>
    </citation>
    <scope>NUCLEOTIDE SEQUENCE [LARGE SCALE GENOMIC DNA]</scope>
    <source>
        <strain evidence="8 9">DSM 19967</strain>
    </source>
</reference>
<evidence type="ECO:0000256" key="2">
    <source>
        <dbReference type="ARBA" id="ARBA00022729"/>
    </source>
</evidence>
<dbReference type="InterPro" id="IPR050810">
    <property type="entry name" value="Bact_Secretion_Sys_Channel"/>
</dbReference>
<keyword evidence="9" id="KW-1185">Reference proteome</keyword>
<dbReference type="HOGENOM" id="CLU_046710_0_0_6"/>
<comment type="caution">
    <text evidence="8">The sequence shown here is derived from an EMBL/GenBank/DDBJ whole genome shotgun (WGS) entry which is preliminary data.</text>
</comment>
<dbReference type="RefSeq" id="WP_008914805.1">
    <property type="nucleotide sequence ID" value="NZ_CM001773.1"/>
</dbReference>
<comment type="similarity">
    <text evidence="4">Belongs to the bacterial secretin family.</text>
</comment>
<sequence length="496" mass="55209">MTNKLSIFLFSILFFMWSMIANAQIVLKKDDMTLQEALISIAKEEQLKLIDKLEDKLAKQNLSQVLSGDAIDILNELSEVYDFEWHIYGGIMSVQSGQPFINYTFRPKNILPGLLLAELEDAIQKSGTIKMQLIERGNSLIFSGPRSFINDAISYSNMVDSNEFLQNGNDIEITRIEFNYLSVSDRQINTFDGTANFPGAASLISGALSNMGQFENTADTEVMEKAYKVKLNDSSKQKLEEEEKTSKVQMLPGTNALLVSGTPSEIELAKRIATMIDVKGQQLMFSLKVYDVAVDHTESFGADSSMLNSSVGLYDILSKPFSATTDFIKSFQAMYRNGTAKSIYSTNLLILENHQGNFGRKDTVTVNLVSSREIESLKIEADNSLYVTGRILPDGSVHAKLEYVEEHFDDNDNDDNHSSNIVQPPKVTSQSLSSEAYIKPHQTIVLGGFDNTVIQSSETGVPVLSSIPFIGEAFKSSTDTKYKYKRYIAVSFEVID</sequence>
<evidence type="ECO:0000256" key="3">
    <source>
        <dbReference type="ARBA" id="ARBA00023136"/>
    </source>
</evidence>
<accession>K8WHP0</accession>
<evidence type="ECO:0000256" key="4">
    <source>
        <dbReference type="RuleBase" id="RU004003"/>
    </source>
</evidence>
<name>K8WHP0_9GAMM</name>
<evidence type="ECO:0000256" key="5">
    <source>
        <dbReference type="RuleBase" id="RU004004"/>
    </source>
</evidence>
<feature type="domain" description="Type II/III secretion system secretin-like" evidence="6">
    <location>
        <begin position="334"/>
        <end position="495"/>
    </location>
</feature>
<keyword evidence="5" id="KW-0813">Transport</keyword>
<dbReference type="Proteomes" id="UP000010290">
    <property type="component" value="Chromosome"/>
</dbReference>
<dbReference type="Pfam" id="PF00263">
    <property type="entry name" value="Secretin"/>
    <property type="match status" value="1"/>
</dbReference>
<dbReference type="Pfam" id="PF03958">
    <property type="entry name" value="Secretin_N"/>
    <property type="match status" value="1"/>
</dbReference>
<dbReference type="OrthoDB" id="9779724at2"/>
<dbReference type="PATRIC" id="fig|1141660.3.peg.953"/>
<keyword evidence="2" id="KW-0732">Signal</keyword>